<keyword evidence="2" id="KW-1185">Reference proteome</keyword>
<keyword evidence="1" id="KW-0687">Ribonucleoprotein</keyword>
<sequence>MPASLLRASLRSRPANGHVAYLPQIRKLVFEYCDKWPTSTNTRIYINTRIEALAKENPHVEVVVKQRNHKEPIVRGFYVNNRDKVIPLKSLEVTGIHQKVQLLLDSSGAKIVPLKRRAVESTTESPRETRLLFLSMLHQLGTRRTSAPLTFAGSLLFFFLCEMLLTMDDLSLDISSEELIWLQASAVFDDSPLSPPKNDDDIFMQDLSLSGSIDSLRSSLHPPHATLSSPSPNLQCPSKLVGSFPTPSRSSIRPNGSPRSEWIYRRPRSPASSNHRSRTCGAYPRPSTGYTKQTSIQITPSCPSASVLTTRIATVASSRPSPADLKNMQATTSTSPFWSSMLRTRPRSERSTPLLKTIPSDSQVVLSPPDLAPVSKISSPKRISAPKSLSSRPPSASSTLSSASNSPSPSSSRSESPVTPISIPYTGAYNRVHRRQRSYHRRHRTHPDSEINIPPTLLSQSCPSKSILTRTSSVSTKASSHTVNKSVKFAANATVHYTGQDDLTMSSKDEQAYGGEDMGFNLDVIYDDDQSVAEYRGNDTIDMAMLRELHCTTPTPELERAKTKGIKRLMTLSKRITSPEAGTDTLFTGNVHKVPLSQSCPVSPRPIISTPFPLGTTRAQAMQSVLSLKPAMHQNLKGDSTGSTLAHPLSESRASIGSPSLRTAPSCESIRSSKSAAARSVRSLGSVKSTSSTRGFRAWLVRTVGWTES</sequence>
<gene>
    <name evidence="1" type="ORF">JR316_0000729</name>
</gene>
<keyword evidence="1" id="KW-0689">Ribosomal protein</keyword>
<reference evidence="1" key="1">
    <citation type="submission" date="2021-10" db="EMBL/GenBank/DDBJ databases">
        <title>Psilocybe cubensis genome.</title>
        <authorList>
            <person name="Mckernan K.J."/>
            <person name="Crawford S."/>
            <person name="Trippe A."/>
            <person name="Kane L.T."/>
            <person name="Mclaughlin S."/>
        </authorList>
    </citation>
    <scope>NUCLEOTIDE SEQUENCE</scope>
    <source>
        <strain evidence="1">MGC-MH-2018</strain>
    </source>
</reference>
<evidence type="ECO:0000313" key="1">
    <source>
        <dbReference type="EMBL" id="KAH9486664.1"/>
    </source>
</evidence>
<name>A0ACB8HHL9_PSICU</name>
<dbReference type="EMBL" id="JAFIQS020000001">
    <property type="protein sequence ID" value="KAH9486664.1"/>
    <property type="molecule type" value="Genomic_DNA"/>
</dbReference>
<protein>
    <submittedName>
        <fullName evidence="1">54S ribosomal protein L51, mitochondrial</fullName>
    </submittedName>
</protein>
<dbReference type="Proteomes" id="UP000664032">
    <property type="component" value="Unassembled WGS sequence"/>
</dbReference>
<organism evidence="1 2">
    <name type="scientific">Psilocybe cubensis</name>
    <name type="common">Psychedelic mushroom</name>
    <name type="synonym">Stropharia cubensis</name>
    <dbReference type="NCBI Taxonomy" id="181762"/>
    <lineage>
        <taxon>Eukaryota</taxon>
        <taxon>Fungi</taxon>
        <taxon>Dikarya</taxon>
        <taxon>Basidiomycota</taxon>
        <taxon>Agaricomycotina</taxon>
        <taxon>Agaricomycetes</taxon>
        <taxon>Agaricomycetidae</taxon>
        <taxon>Agaricales</taxon>
        <taxon>Agaricineae</taxon>
        <taxon>Strophariaceae</taxon>
        <taxon>Psilocybe</taxon>
    </lineage>
</organism>
<comment type="caution">
    <text evidence="1">The sequence shown here is derived from an EMBL/GenBank/DDBJ whole genome shotgun (WGS) entry which is preliminary data.</text>
</comment>
<accession>A0ACB8HHL9</accession>
<evidence type="ECO:0000313" key="2">
    <source>
        <dbReference type="Proteomes" id="UP000664032"/>
    </source>
</evidence>
<proteinExistence type="predicted"/>